<sequence>MPLSTLRRFIAYCRQRCGPRLSERAAEKLANQYVLMRSGTLRHEQETGKRCAIPITIR</sequence>
<evidence type="ECO:0000313" key="3">
    <source>
        <dbReference type="Proteomes" id="UP000784294"/>
    </source>
</evidence>
<comment type="caution">
    <text evidence="2">The sequence shown here is derived from an EMBL/GenBank/DDBJ whole genome shotgun (WGS) entry which is preliminary data.</text>
</comment>
<dbReference type="OrthoDB" id="10036721at2759"/>
<evidence type="ECO:0000259" key="1">
    <source>
        <dbReference type="Pfam" id="PF17855"/>
    </source>
</evidence>
<organism evidence="2 3">
    <name type="scientific">Protopolystoma xenopodis</name>
    <dbReference type="NCBI Taxonomy" id="117903"/>
    <lineage>
        <taxon>Eukaryota</taxon>
        <taxon>Metazoa</taxon>
        <taxon>Spiralia</taxon>
        <taxon>Lophotrochozoa</taxon>
        <taxon>Platyhelminthes</taxon>
        <taxon>Monogenea</taxon>
        <taxon>Polyopisthocotylea</taxon>
        <taxon>Polystomatidea</taxon>
        <taxon>Polystomatidae</taxon>
        <taxon>Protopolystoma</taxon>
    </lineage>
</organism>
<name>A0A3S5AWD9_9PLAT</name>
<gene>
    <name evidence="2" type="ORF">PXEA_LOCUS20433</name>
</gene>
<dbReference type="Gene3D" id="3.40.50.300">
    <property type="entry name" value="P-loop containing nucleotide triphosphate hydrolases"/>
    <property type="match status" value="1"/>
</dbReference>
<dbReference type="Proteomes" id="UP000784294">
    <property type="component" value="Unassembled WGS sequence"/>
</dbReference>
<dbReference type="InterPro" id="IPR027417">
    <property type="entry name" value="P-loop_NTPase"/>
</dbReference>
<dbReference type="EMBL" id="CAAALY010084139">
    <property type="protein sequence ID" value="VEL26993.1"/>
    <property type="molecule type" value="Genomic_DNA"/>
</dbReference>
<dbReference type="Pfam" id="PF17855">
    <property type="entry name" value="MCM_lid"/>
    <property type="match status" value="1"/>
</dbReference>
<accession>A0A3S5AWD9</accession>
<dbReference type="InterPro" id="IPR041562">
    <property type="entry name" value="MCM_lid"/>
</dbReference>
<dbReference type="AlphaFoldDB" id="A0A3S5AWD9"/>
<protein>
    <recommendedName>
        <fullName evidence="1">MCM AAA-lid domain-containing protein</fullName>
    </recommendedName>
</protein>
<feature type="domain" description="MCM AAA-lid" evidence="1">
    <location>
        <begin position="5"/>
        <end position="58"/>
    </location>
</feature>
<keyword evidence="3" id="KW-1185">Reference proteome</keyword>
<proteinExistence type="predicted"/>
<reference evidence="2" key="1">
    <citation type="submission" date="2018-11" db="EMBL/GenBank/DDBJ databases">
        <authorList>
            <consortium name="Pathogen Informatics"/>
        </authorList>
    </citation>
    <scope>NUCLEOTIDE SEQUENCE</scope>
</reference>
<evidence type="ECO:0000313" key="2">
    <source>
        <dbReference type="EMBL" id="VEL26993.1"/>
    </source>
</evidence>